<feature type="compositionally biased region" description="Polar residues" evidence="1">
    <location>
        <begin position="197"/>
        <end position="222"/>
    </location>
</feature>
<name>A0A1J6I7K9_NICAT</name>
<dbReference type="Gramene" id="OIT01021">
    <property type="protein sequence ID" value="OIT01021"/>
    <property type="gene ID" value="A4A49_21334"/>
</dbReference>
<protein>
    <submittedName>
        <fullName evidence="2">Uncharacterized protein</fullName>
    </submittedName>
</protein>
<feature type="region of interest" description="Disordered" evidence="1">
    <location>
        <begin position="128"/>
        <end position="232"/>
    </location>
</feature>
<comment type="caution">
    <text evidence="2">The sequence shown here is derived from an EMBL/GenBank/DDBJ whole genome shotgun (WGS) entry which is preliminary data.</text>
</comment>
<evidence type="ECO:0000256" key="1">
    <source>
        <dbReference type="SAM" id="MobiDB-lite"/>
    </source>
</evidence>
<accession>A0A1J6I7K9</accession>
<dbReference type="AlphaFoldDB" id="A0A1J6I7K9"/>
<dbReference type="Proteomes" id="UP000187609">
    <property type="component" value="Unassembled WGS sequence"/>
</dbReference>
<feature type="compositionally biased region" description="Basic and acidic residues" evidence="1">
    <location>
        <begin position="153"/>
        <end position="194"/>
    </location>
</feature>
<evidence type="ECO:0000313" key="3">
    <source>
        <dbReference type="Proteomes" id="UP000187609"/>
    </source>
</evidence>
<evidence type="ECO:0000313" key="2">
    <source>
        <dbReference type="EMBL" id="OIT01021.1"/>
    </source>
</evidence>
<organism evidence="2 3">
    <name type="scientific">Nicotiana attenuata</name>
    <name type="common">Coyote tobacco</name>
    <dbReference type="NCBI Taxonomy" id="49451"/>
    <lineage>
        <taxon>Eukaryota</taxon>
        <taxon>Viridiplantae</taxon>
        <taxon>Streptophyta</taxon>
        <taxon>Embryophyta</taxon>
        <taxon>Tracheophyta</taxon>
        <taxon>Spermatophyta</taxon>
        <taxon>Magnoliopsida</taxon>
        <taxon>eudicotyledons</taxon>
        <taxon>Gunneridae</taxon>
        <taxon>Pentapetalae</taxon>
        <taxon>asterids</taxon>
        <taxon>lamiids</taxon>
        <taxon>Solanales</taxon>
        <taxon>Solanaceae</taxon>
        <taxon>Nicotianoideae</taxon>
        <taxon>Nicotianeae</taxon>
        <taxon>Nicotiana</taxon>
    </lineage>
</organism>
<feature type="region of interest" description="Disordered" evidence="1">
    <location>
        <begin position="349"/>
        <end position="378"/>
    </location>
</feature>
<sequence>MQHVPNVALKPIEYLHGEPIVRWKKQEVRQSIAQQRLHMAVLGTAATATKVLTSGKEVGKPIANPARQEWMQARKNKYQRDKRGYIIDVTNEKEDNKGKGKAKEEAVVSKNKFEALEVEEDAQPILTITDGNVDGNGKNKGKDQVVKGNSKGGDTRKLLDKEGGNSSLNKEEFDARRVKKEAVDKANKEREAGLQKENLNPTSLGVQSSVMGTIADSPSTVPSPIDSRVEEEARKEATIDWVHIRFGTNKEELRQCNVNTNHSCQEIPSQTYEDAGQLEDGNEVSSKKALWSDEVELMEEQLDSKKSTDDKEDRDNMQLQKTVNLDDATVNISSSTTRVHDSLRTKVDQDKVLAGGDQEKGMDLEKQRHLSTAQLAKE</sequence>
<dbReference type="EMBL" id="MJEQ01037189">
    <property type="protein sequence ID" value="OIT01021.1"/>
    <property type="molecule type" value="Genomic_DNA"/>
</dbReference>
<feature type="compositionally biased region" description="Basic and acidic residues" evidence="1">
    <location>
        <begin position="302"/>
        <end position="316"/>
    </location>
</feature>
<keyword evidence="3" id="KW-1185">Reference proteome</keyword>
<feature type="compositionally biased region" description="Basic and acidic residues" evidence="1">
    <location>
        <begin position="349"/>
        <end position="368"/>
    </location>
</feature>
<feature type="region of interest" description="Disordered" evidence="1">
    <location>
        <begin position="268"/>
        <end position="322"/>
    </location>
</feature>
<reference evidence="2" key="1">
    <citation type="submission" date="2016-11" db="EMBL/GenBank/DDBJ databases">
        <title>The genome of Nicotiana attenuata.</title>
        <authorList>
            <person name="Xu S."/>
            <person name="Brockmoeller T."/>
            <person name="Gaquerel E."/>
            <person name="Navarro A."/>
            <person name="Kuhl H."/>
            <person name="Gase K."/>
            <person name="Ling Z."/>
            <person name="Zhou W."/>
            <person name="Kreitzer C."/>
            <person name="Stanke M."/>
            <person name="Tang H."/>
            <person name="Lyons E."/>
            <person name="Pandey P."/>
            <person name="Pandey S.P."/>
            <person name="Timmermann B."/>
            <person name="Baldwin I.T."/>
        </authorList>
    </citation>
    <scope>NUCLEOTIDE SEQUENCE [LARGE SCALE GENOMIC DNA]</scope>
    <source>
        <strain evidence="2">UT</strain>
    </source>
</reference>
<gene>
    <name evidence="2" type="ORF">A4A49_21334</name>
</gene>
<proteinExistence type="predicted"/>